<evidence type="ECO:0000256" key="2">
    <source>
        <dbReference type="ARBA" id="ARBA00022801"/>
    </source>
</evidence>
<dbReference type="InterPro" id="IPR001547">
    <property type="entry name" value="Glyco_hydro_5"/>
</dbReference>
<name>A0ABU1QZW7_9BACT</name>
<dbReference type="Proteomes" id="UP001264980">
    <property type="component" value="Unassembled WGS sequence"/>
</dbReference>
<keyword evidence="8" id="KW-0732">Signal</keyword>
<evidence type="ECO:0000256" key="8">
    <source>
        <dbReference type="SAM" id="SignalP"/>
    </source>
</evidence>
<keyword evidence="2 7" id="KW-0378">Hydrolase</keyword>
<evidence type="ECO:0000256" key="1">
    <source>
        <dbReference type="ARBA" id="ARBA00005641"/>
    </source>
</evidence>
<evidence type="ECO:0000256" key="6">
    <source>
        <dbReference type="ARBA" id="ARBA00023326"/>
    </source>
</evidence>
<feature type="signal peptide" evidence="8">
    <location>
        <begin position="1"/>
        <end position="20"/>
    </location>
</feature>
<evidence type="ECO:0000313" key="11">
    <source>
        <dbReference type="Proteomes" id="UP001264980"/>
    </source>
</evidence>
<dbReference type="Gene3D" id="3.20.20.80">
    <property type="entry name" value="Glycosidases"/>
    <property type="match status" value="1"/>
</dbReference>
<evidence type="ECO:0000259" key="9">
    <source>
        <dbReference type="Pfam" id="PF00150"/>
    </source>
</evidence>
<evidence type="ECO:0000256" key="3">
    <source>
        <dbReference type="ARBA" id="ARBA00023001"/>
    </source>
</evidence>
<sequence length="393" mass="44444">MHRRTFIKNSSIAIAGTALAPGFAVSNLVLASRVNPGGAVPGQFAQNKLPKWKGFNLLDFFAPDPAKGRKATTEEQFKWMADWGFDFVRIPMAYPAYLKFDRSRNITPEEVYQIDEQAVERIDKLVAAAHKHNIHVSLNLHRAPGYCVNAGFNEPYNLWTDQKALDAFCFHWNMWAKRYKNTSQKRISFDLLNEPSMRADMNDQHSKRSSVPGDVYRKMAIAASAAIRKENPGHLIIADGNDVGTSVIPELADLDIAQSCRGYHPGIISHYKAPWAMKDPDNAPEPKWPGQVGDQYLSRAMLEKFYKPWIELVGKGVGVHCGECGCWNKTPHDVFLAWFNDVLDILSSNGIGFSLWEFAGDFGVLDSRREDVAYEDWHGHKLDRKLLTLLMKY</sequence>
<protein>
    <submittedName>
        <fullName evidence="10">Aryl-phospho-beta-D-glucosidase BglC (GH1 family)</fullName>
    </submittedName>
</protein>
<evidence type="ECO:0000313" key="10">
    <source>
        <dbReference type="EMBL" id="MDR6806270.1"/>
    </source>
</evidence>
<keyword evidence="4" id="KW-0119">Carbohydrate metabolism</keyword>
<dbReference type="RefSeq" id="WP_309984923.1">
    <property type="nucleotide sequence ID" value="NZ_JAVDTI010000003.1"/>
</dbReference>
<feature type="chain" id="PRO_5046706990" evidence="8">
    <location>
        <begin position="21"/>
        <end position="393"/>
    </location>
</feature>
<comment type="similarity">
    <text evidence="1 7">Belongs to the glycosyl hydrolase 5 (cellulase A) family.</text>
</comment>
<dbReference type="SUPFAM" id="SSF51445">
    <property type="entry name" value="(Trans)glycosidases"/>
    <property type="match status" value="1"/>
</dbReference>
<keyword evidence="11" id="KW-1185">Reference proteome</keyword>
<evidence type="ECO:0000256" key="7">
    <source>
        <dbReference type="RuleBase" id="RU361153"/>
    </source>
</evidence>
<comment type="caution">
    <text evidence="10">The sequence shown here is derived from an EMBL/GenBank/DDBJ whole genome shotgun (WGS) entry which is preliminary data.</text>
</comment>
<dbReference type="InterPro" id="IPR017853">
    <property type="entry name" value="GH"/>
</dbReference>
<reference evidence="10 11" key="1">
    <citation type="submission" date="2023-07" db="EMBL/GenBank/DDBJ databases">
        <title>Sorghum-associated microbial communities from plants grown in Nebraska, USA.</title>
        <authorList>
            <person name="Schachtman D."/>
        </authorList>
    </citation>
    <scope>NUCLEOTIDE SEQUENCE [LARGE SCALE GENOMIC DNA]</scope>
    <source>
        <strain evidence="10 11">BE57</strain>
    </source>
</reference>
<dbReference type="Pfam" id="PF00150">
    <property type="entry name" value="Cellulase"/>
    <property type="match status" value="1"/>
</dbReference>
<evidence type="ECO:0000256" key="4">
    <source>
        <dbReference type="ARBA" id="ARBA00023277"/>
    </source>
</evidence>
<dbReference type="InterPro" id="IPR050386">
    <property type="entry name" value="Glycosyl_hydrolase_5"/>
</dbReference>
<gene>
    <name evidence="10" type="ORF">J2W84_003318</name>
</gene>
<keyword evidence="5 7" id="KW-0326">Glycosidase</keyword>
<dbReference type="EMBL" id="JAVDTI010000003">
    <property type="protein sequence ID" value="MDR6806270.1"/>
    <property type="molecule type" value="Genomic_DNA"/>
</dbReference>
<keyword evidence="6" id="KW-0624">Polysaccharide degradation</keyword>
<dbReference type="PANTHER" id="PTHR31297">
    <property type="entry name" value="GLUCAN ENDO-1,6-BETA-GLUCOSIDASE B"/>
    <property type="match status" value="1"/>
</dbReference>
<proteinExistence type="inferred from homology"/>
<dbReference type="PANTHER" id="PTHR31297:SF41">
    <property type="entry name" value="ENDOGLUCANASE, PUTATIVE (AFU_ORTHOLOGUE AFUA_5G01830)-RELATED"/>
    <property type="match status" value="1"/>
</dbReference>
<accession>A0ABU1QZW7</accession>
<keyword evidence="3" id="KW-0136">Cellulose degradation</keyword>
<organism evidence="10 11">
    <name type="scientific">Dyadobacter fermentans</name>
    <dbReference type="NCBI Taxonomy" id="94254"/>
    <lineage>
        <taxon>Bacteria</taxon>
        <taxon>Pseudomonadati</taxon>
        <taxon>Bacteroidota</taxon>
        <taxon>Cytophagia</taxon>
        <taxon>Cytophagales</taxon>
        <taxon>Spirosomataceae</taxon>
        <taxon>Dyadobacter</taxon>
    </lineage>
</organism>
<evidence type="ECO:0000256" key="5">
    <source>
        <dbReference type="ARBA" id="ARBA00023295"/>
    </source>
</evidence>
<feature type="domain" description="Glycoside hydrolase family 5" evidence="9">
    <location>
        <begin position="52"/>
        <end position="358"/>
    </location>
</feature>